<dbReference type="AlphaFoldDB" id="A0A4Z1SLQ9"/>
<reference evidence="5 6" key="1">
    <citation type="submission" date="2019-05" db="EMBL/GenBank/DDBJ databases">
        <title>The compact genome of Giardia muris reveals important steps in the evolution of intestinal protozoan parasites.</title>
        <authorList>
            <person name="Xu F."/>
            <person name="Jimenez-Gonzalez A."/>
            <person name="Einarsson E."/>
            <person name="Astvaldsson A."/>
            <person name="Peirasmaki D."/>
            <person name="Eckmann L."/>
            <person name="Andersson J.O."/>
            <person name="Svard S.G."/>
            <person name="Jerlstrom-Hultqvist J."/>
        </authorList>
    </citation>
    <scope>NUCLEOTIDE SEQUENCE [LARGE SCALE GENOMIC DNA]</scope>
    <source>
        <strain evidence="5 6">Roberts-Thomson</strain>
    </source>
</reference>
<keyword evidence="2" id="KW-0433">Leucine-rich repeat</keyword>
<sequence>MDHPGARLALTRYSRTAVTRVADDTKKLAMITNIHIDAGGLSSLPRVGLFPAATKLLANHNKIEEVRECWAERLEDVDLSDNLLTSFPEIGGTMLLSLNISQNRLRDMEIPRLFPNLMELNCSIQQEKGSPGSVFSPKFSESLQQHCPRLQALNISATGIADLQCVEGFSGLKQLVATRNPIQDLEHVIPYLCDDLLCLDIQDCPVAKNRRLFEAVCARCPRLVAFNGKKYSAEQIKFSGDKYLREQRRNAGPGARKKTSE</sequence>
<keyword evidence="4" id="KW-0966">Cell projection</keyword>
<comment type="subcellular location">
    <subcellularLocation>
        <location evidence="1">Cell projection</location>
    </subcellularLocation>
</comment>
<organism evidence="5 6">
    <name type="scientific">Giardia muris</name>
    <dbReference type="NCBI Taxonomy" id="5742"/>
    <lineage>
        <taxon>Eukaryota</taxon>
        <taxon>Metamonada</taxon>
        <taxon>Diplomonadida</taxon>
        <taxon>Hexamitidae</taxon>
        <taxon>Giardiinae</taxon>
        <taxon>Giardia</taxon>
    </lineage>
</organism>
<proteinExistence type="predicted"/>
<evidence type="ECO:0000256" key="1">
    <source>
        <dbReference type="ARBA" id="ARBA00004316"/>
    </source>
</evidence>
<dbReference type="Proteomes" id="UP000315496">
    <property type="component" value="Chromosome 5"/>
</dbReference>
<dbReference type="PANTHER" id="PTHR45973:SF9">
    <property type="entry name" value="LEUCINE-RICH REPEAT-CONTAINING PROTEIN 46"/>
    <property type="match status" value="1"/>
</dbReference>
<evidence type="ECO:0000256" key="2">
    <source>
        <dbReference type="ARBA" id="ARBA00022614"/>
    </source>
</evidence>
<evidence type="ECO:0000313" key="6">
    <source>
        <dbReference type="Proteomes" id="UP000315496"/>
    </source>
</evidence>
<evidence type="ECO:0000256" key="4">
    <source>
        <dbReference type="ARBA" id="ARBA00023273"/>
    </source>
</evidence>
<accession>A0A4Z1SLQ9</accession>
<dbReference type="SUPFAM" id="SSF52058">
    <property type="entry name" value="L domain-like"/>
    <property type="match status" value="1"/>
</dbReference>
<comment type="caution">
    <text evidence="5">The sequence shown here is derived from an EMBL/GenBank/DDBJ whole genome shotgun (WGS) entry which is preliminary data.</text>
</comment>
<dbReference type="Gene3D" id="3.80.10.10">
    <property type="entry name" value="Ribonuclease Inhibitor"/>
    <property type="match status" value="2"/>
</dbReference>
<dbReference type="VEuPathDB" id="GiardiaDB:GMRT_13946"/>
<dbReference type="InterPro" id="IPR050576">
    <property type="entry name" value="Cilia_flagella_integrity"/>
</dbReference>
<evidence type="ECO:0000256" key="3">
    <source>
        <dbReference type="ARBA" id="ARBA00022737"/>
    </source>
</evidence>
<gene>
    <name evidence="5" type="ORF">GMRT_13946</name>
</gene>
<dbReference type="PANTHER" id="PTHR45973">
    <property type="entry name" value="PROTEIN PHOSPHATASE 1 REGULATORY SUBUNIT SDS22-RELATED"/>
    <property type="match status" value="1"/>
</dbReference>
<evidence type="ECO:0000313" key="5">
    <source>
        <dbReference type="EMBL" id="TNJ26470.1"/>
    </source>
</evidence>
<protein>
    <submittedName>
        <fullName evidence="5">Uncharacterized protein</fullName>
    </submittedName>
</protein>
<name>A0A4Z1SLQ9_GIAMU</name>
<keyword evidence="6" id="KW-1185">Reference proteome</keyword>
<keyword evidence="3" id="KW-0677">Repeat</keyword>
<dbReference type="EMBL" id="VDLU01000005">
    <property type="protein sequence ID" value="TNJ26470.1"/>
    <property type="molecule type" value="Genomic_DNA"/>
</dbReference>
<dbReference type="OrthoDB" id="5789657at2759"/>
<dbReference type="InterPro" id="IPR032675">
    <property type="entry name" value="LRR_dom_sf"/>
</dbReference>